<accession>A0ACC3AXB5</accession>
<comment type="caution">
    <text evidence="1">The sequence shown here is derived from an EMBL/GenBank/DDBJ whole genome shotgun (WGS) entry which is preliminary data.</text>
</comment>
<name>A0ACC3AXB5_9EURO</name>
<gene>
    <name evidence="1" type="ORF">N8T08_007903</name>
</gene>
<evidence type="ECO:0000313" key="1">
    <source>
        <dbReference type="EMBL" id="KAK1142351.1"/>
    </source>
</evidence>
<protein>
    <submittedName>
        <fullName evidence="1">Uncharacterized protein</fullName>
    </submittedName>
</protein>
<proteinExistence type="predicted"/>
<dbReference type="Proteomes" id="UP001177260">
    <property type="component" value="Unassembled WGS sequence"/>
</dbReference>
<dbReference type="EMBL" id="JAOPJF010000051">
    <property type="protein sequence ID" value="KAK1142351.1"/>
    <property type="molecule type" value="Genomic_DNA"/>
</dbReference>
<sequence>MIQCDWVAVDFCYYAIFVEIHRMHLKSCFTPHIYRECLIHSRKSLEAFHFLQKHSAQMPGFDDPYPSFLTWTLFLYPLSAFFVVFCHIVGTSDTSDFQLRQITEGLLHFKQDPHLRRLLTLLQSLQRLCEPLFQKQSNNSATGEDSLANANHSLAYFSGTGGPATESFTFPQSSPPALFRDDMPLVNEAIQNAELDPSAEWQMWQLFTNQVPHGWLNKGVDLFDL</sequence>
<organism evidence="1 2">
    <name type="scientific">Aspergillus melleus</name>
    <dbReference type="NCBI Taxonomy" id="138277"/>
    <lineage>
        <taxon>Eukaryota</taxon>
        <taxon>Fungi</taxon>
        <taxon>Dikarya</taxon>
        <taxon>Ascomycota</taxon>
        <taxon>Pezizomycotina</taxon>
        <taxon>Eurotiomycetes</taxon>
        <taxon>Eurotiomycetidae</taxon>
        <taxon>Eurotiales</taxon>
        <taxon>Aspergillaceae</taxon>
        <taxon>Aspergillus</taxon>
        <taxon>Aspergillus subgen. Circumdati</taxon>
    </lineage>
</organism>
<keyword evidence="2" id="KW-1185">Reference proteome</keyword>
<evidence type="ECO:0000313" key="2">
    <source>
        <dbReference type="Proteomes" id="UP001177260"/>
    </source>
</evidence>
<reference evidence="1 2" key="1">
    <citation type="journal article" date="2023" name="ACS Omega">
        <title>Identification of the Neoaspergillic Acid Biosynthesis Gene Cluster by Establishing an In Vitro CRISPR-Ribonucleoprotein Genetic System in Aspergillus melleus.</title>
        <authorList>
            <person name="Yuan B."/>
            <person name="Grau M.F."/>
            <person name="Murata R.M."/>
            <person name="Torok T."/>
            <person name="Venkateswaran K."/>
            <person name="Stajich J.E."/>
            <person name="Wang C.C.C."/>
        </authorList>
    </citation>
    <scope>NUCLEOTIDE SEQUENCE [LARGE SCALE GENOMIC DNA]</scope>
    <source>
        <strain evidence="1 2">IMV 1140</strain>
    </source>
</reference>